<evidence type="ECO:0000313" key="2">
    <source>
        <dbReference type="Proteomes" id="UP000006729"/>
    </source>
</evidence>
<sequence length="188" mass="21911">MSDHSPMVVKVIGNDQNIKKPFRFFDMWMDHDEFMPLVKKVWDQNSGGCPMYQLCCKLRKLKQELKLFNMAHFSNISDRVKDAKNEMDKAQQALHTAHENPILCMRERDAVHKYASTVRAEESFFKQKARIQWLSLGDQNTSYFHKSVNGRHNRNKLLSLTREDGEVVEGHEAVKIRSNCILPSCVRS</sequence>
<proteinExistence type="predicted"/>
<comment type="caution">
    <text evidence="1">The sequence shown here is derived from an EMBL/GenBank/DDBJ whole genome shotgun (WGS) entry which is preliminary data.</text>
</comment>
<keyword evidence="2" id="KW-1185">Reference proteome</keyword>
<evidence type="ECO:0000313" key="1">
    <source>
        <dbReference type="EMBL" id="KAI9396435.1"/>
    </source>
</evidence>
<dbReference type="EMBL" id="CM009293">
    <property type="protein sequence ID" value="KAI9396435.1"/>
    <property type="molecule type" value="Genomic_DNA"/>
</dbReference>
<name>A0ACC0T503_POPTR</name>
<organism evidence="1 2">
    <name type="scientific">Populus trichocarpa</name>
    <name type="common">Western balsam poplar</name>
    <name type="synonym">Populus balsamifera subsp. trichocarpa</name>
    <dbReference type="NCBI Taxonomy" id="3694"/>
    <lineage>
        <taxon>Eukaryota</taxon>
        <taxon>Viridiplantae</taxon>
        <taxon>Streptophyta</taxon>
        <taxon>Embryophyta</taxon>
        <taxon>Tracheophyta</taxon>
        <taxon>Spermatophyta</taxon>
        <taxon>Magnoliopsida</taxon>
        <taxon>eudicotyledons</taxon>
        <taxon>Gunneridae</taxon>
        <taxon>Pentapetalae</taxon>
        <taxon>rosids</taxon>
        <taxon>fabids</taxon>
        <taxon>Malpighiales</taxon>
        <taxon>Salicaceae</taxon>
        <taxon>Saliceae</taxon>
        <taxon>Populus</taxon>
    </lineage>
</organism>
<gene>
    <name evidence="1" type="ORF">POPTR_004G128840v4</name>
</gene>
<protein>
    <submittedName>
        <fullName evidence="1">Uncharacterized protein</fullName>
    </submittedName>
</protein>
<dbReference type="Proteomes" id="UP000006729">
    <property type="component" value="Chromosome 4"/>
</dbReference>
<accession>A0ACC0T503</accession>
<reference evidence="1 2" key="1">
    <citation type="journal article" date="2006" name="Science">
        <title>The genome of black cottonwood, Populus trichocarpa (Torr. &amp; Gray).</title>
        <authorList>
            <person name="Tuskan G.A."/>
            <person name="Difazio S."/>
            <person name="Jansson S."/>
            <person name="Bohlmann J."/>
            <person name="Grigoriev I."/>
            <person name="Hellsten U."/>
            <person name="Putnam N."/>
            <person name="Ralph S."/>
            <person name="Rombauts S."/>
            <person name="Salamov A."/>
            <person name="Schein J."/>
            <person name="Sterck L."/>
            <person name="Aerts A."/>
            <person name="Bhalerao R.R."/>
            <person name="Bhalerao R.P."/>
            <person name="Blaudez D."/>
            <person name="Boerjan W."/>
            <person name="Brun A."/>
            <person name="Brunner A."/>
            <person name="Busov V."/>
            <person name="Campbell M."/>
            <person name="Carlson J."/>
            <person name="Chalot M."/>
            <person name="Chapman J."/>
            <person name="Chen G.L."/>
            <person name="Cooper D."/>
            <person name="Coutinho P.M."/>
            <person name="Couturier J."/>
            <person name="Covert S."/>
            <person name="Cronk Q."/>
            <person name="Cunningham R."/>
            <person name="Davis J."/>
            <person name="Degroeve S."/>
            <person name="Dejardin A."/>
            <person name="Depamphilis C."/>
            <person name="Detter J."/>
            <person name="Dirks B."/>
            <person name="Dubchak I."/>
            <person name="Duplessis S."/>
            <person name="Ehlting J."/>
            <person name="Ellis B."/>
            <person name="Gendler K."/>
            <person name="Goodstein D."/>
            <person name="Gribskov M."/>
            <person name="Grimwood J."/>
            <person name="Groover A."/>
            <person name="Gunter L."/>
            <person name="Hamberger B."/>
            <person name="Heinze B."/>
            <person name="Helariutta Y."/>
            <person name="Henrissat B."/>
            <person name="Holligan D."/>
            <person name="Holt R."/>
            <person name="Huang W."/>
            <person name="Islam-Faridi N."/>
            <person name="Jones S."/>
            <person name="Jones-Rhoades M."/>
            <person name="Jorgensen R."/>
            <person name="Joshi C."/>
            <person name="Kangasjarvi J."/>
            <person name="Karlsson J."/>
            <person name="Kelleher C."/>
            <person name="Kirkpatrick R."/>
            <person name="Kirst M."/>
            <person name="Kohler A."/>
            <person name="Kalluri U."/>
            <person name="Larimer F."/>
            <person name="Leebens-Mack J."/>
            <person name="Leple J.C."/>
            <person name="Locascio P."/>
            <person name="Lou Y."/>
            <person name="Lucas S."/>
            <person name="Martin F."/>
            <person name="Montanini B."/>
            <person name="Napoli C."/>
            <person name="Nelson D.R."/>
            <person name="Nelson C."/>
            <person name="Nieminen K."/>
            <person name="Nilsson O."/>
            <person name="Pereda V."/>
            <person name="Peter G."/>
            <person name="Philippe R."/>
            <person name="Pilate G."/>
            <person name="Poliakov A."/>
            <person name="Razumovskaya J."/>
            <person name="Richardson P."/>
            <person name="Rinaldi C."/>
            <person name="Ritland K."/>
            <person name="Rouze P."/>
            <person name="Ryaboy D."/>
            <person name="Schmutz J."/>
            <person name="Schrader J."/>
            <person name="Segerman B."/>
            <person name="Shin H."/>
            <person name="Siddiqui A."/>
            <person name="Sterky F."/>
            <person name="Terry A."/>
            <person name="Tsai C.J."/>
            <person name="Uberbacher E."/>
            <person name="Unneberg P."/>
            <person name="Vahala J."/>
            <person name="Wall K."/>
            <person name="Wessler S."/>
            <person name="Yang G."/>
            <person name="Yin T."/>
            <person name="Douglas C."/>
            <person name="Marra M."/>
            <person name="Sandberg G."/>
            <person name="Van de Peer Y."/>
            <person name="Rokhsar D."/>
        </authorList>
    </citation>
    <scope>NUCLEOTIDE SEQUENCE [LARGE SCALE GENOMIC DNA]</scope>
    <source>
        <strain evidence="2">cv. Nisqually</strain>
    </source>
</reference>